<evidence type="ECO:0000256" key="1">
    <source>
        <dbReference type="PROSITE-ProRule" id="PRU00047"/>
    </source>
</evidence>
<keyword evidence="1" id="KW-0863">Zinc-finger</keyword>
<feature type="compositionally biased region" description="Polar residues" evidence="2">
    <location>
        <begin position="16"/>
        <end position="26"/>
    </location>
</feature>
<evidence type="ECO:0000259" key="3">
    <source>
        <dbReference type="PROSITE" id="PS50158"/>
    </source>
</evidence>
<gene>
    <name evidence="4" type="ORF">KP79_PYT25570</name>
</gene>
<keyword evidence="5" id="KW-1185">Reference proteome</keyword>
<reference evidence="4 5" key="1">
    <citation type="journal article" date="2017" name="Nat. Ecol. Evol.">
        <title>Scallop genome provides insights into evolution of bilaterian karyotype and development.</title>
        <authorList>
            <person name="Wang S."/>
            <person name="Zhang J."/>
            <person name="Jiao W."/>
            <person name="Li J."/>
            <person name="Xun X."/>
            <person name="Sun Y."/>
            <person name="Guo X."/>
            <person name="Huan P."/>
            <person name="Dong B."/>
            <person name="Zhang L."/>
            <person name="Hu X."/>
            <person name="Sun X."/>
            <person name="Wang J."/>
            <person name="Zhao C."/>
            <person name="Wang Y."/>
            <person name="Wang D."/>
            <person name="Huang X."/>
            <person name="Wang R."/>
            <person name="Lv J."/>
            <person name="Li Y."/>
            <person name="Zhang Z."/>
            <person name="Liu B."/>
            <person name="Lu W."/>
            <person name="Hui Y."/>
            <person name="Liang J."/>
            <person name="Zhou Z."/>
            <person name="Hou R."/>
            <person name="Li X."/>
            <person name="Liu Y."/>
            <person name="Li H."/>
            <person name="Ning X."/>
            <person name="Lin Y."/>
            <person name="Zhao L."/>
            <person name="Xing Q."/>
            <person name="Dou J."/>
            <person name="Li Y."/>
            <person name="Mao J."/>
            <person name="Guo H."/>
            <person name="Dou H."/>
            <person name="Li T."/>
            <person name="Mu C."/>
            <person name="Jiang W."/>
            <person name="Fu Q."/>
            <person name="Fu X."/>
            <person name="Miao Y."/>
            <person name="Liu J."/>
            <person name="Yu Q."/>
            <person name="Li R."/>
            <person name="Liao H."/>
            <person name="Li X."/>
            <person name="Kong Y."/>
            <person name="Jiang Z."/>
            <person name="Chourrout D."/>
            <person name="Li R."/>
            <person name="Bao Z."/>
        </authorList>
    </citation>
    <scope>NUCLEOTIDE SEQUENCE [LARGE SCALE GENOMIC DNA]</scope>
    <source>
        <strain evidence="4 5">PY_sf001</strain>
    </source>
</reference>
<dbReference type="GO" id="GO:0008270">
    <property type="term" value="F:zinc ion binding"/>
    <property type="evidence" value="ECO:0007669"/>
    <property type="project" value="UniProtKB-KW"/>
</dbReference>
<dbReference type="AlphaFoldDB" id="A0A210QT42"/>
<protein>
    <recommendedName>
        <fullName evidence="3">CCHC-type domain-containing protein</fullName>
    </recommendedName>
</protein>
<feature type="domain" description="CCHC-type" evidence="3">
    <location>
        <begin position="289"/>
        <end position="303"/>
    </location>
</feature>
<evidence type="ECO:0000313" key="5">
    <source>
        <dbReference type="Proteomes" id="UP000242188"/>
    </source>
</evidence>
<dbReference type="InterPro" id="IPR001878">
    <property type="entry name" value="Znf_CCHC"/>
</dbReference>
<name>A0A210QT42_MIZYE</name>
<dbReference type="EMBL" id="NEDP02002033">
    <property type="protein sequence ID" value="OWF51904.1"/>
    <property type="molecule type" value="Genomic_DNA"/>
</dbReference>
<comment type="caution">
    <text evidence="4">The sequence shown here is derived from an EMBL/GenBank/DDBJ whole genome shotgun (WGS) entry which is preliminary data.</text>
</comment>
<keyword evidence="1" id="KW-0862">Zinc</keyword>
<evidence type="ECO:0000256" key="2">
    <source>
        <dbReference type="SAM" id="MobiDB-lite"/>
    </source>
</evidence>
<dbReference type="PROSITE" id="PS50158">
    <property type="entry name" value="ZF_CCHC"/>
    <property type="match status" value="1"/>
</dbReference>
<accession>A0A210QT42</accession>
<dbReference type="Proteomes" id="UP000242188">
    <property type="component" value="Unassembled WGS sequence"/>
</dbReference>
<evidence type="ECO:0000313" key="4">
    <source>
        <dbReference type="EMBL" id="OWF51904.1"/>
    </source>
</evidence>
<organism evidence="4 5">
    <name type="scientific">Mizuhopecten yessoensis</name>
    <name type="common">Japanese scallop</name>
    <name type="synonym">Patinopecten yessoensis</name>
    <dbReference type="NCBI Taxonomy" id="6573"/>
    <lineage>
        <taxon>Eukaryota</taxon>
        <taxon>Metazoa</taxon>
        <taxon>Spiralia</taxon>
        <taxon>Lophotrochozoa</taxon>
        <taxon>Mollusca</taxon>
        <taxon>Bivalvia</taxon>
        <taxon>Autobranchia</taxon>
        <taxon>Pteriomorphia</taxon>
        <taxon>Pectinida</taxon>
        <taxon>Pectinoidea</taxon>
        <taxon>Pectinidae</taxon>
        <taxon>Mizuhopecten</taxon>
    </lineage>
</organism>
<keyword evidence="1" id="KW-0479">Metal-binding</keyword>
<proteinExistence type="predicted"/>
<feature type="region of interest" description="Disordered" evidence="2">
    <location>
        <begin position="1"/>
        <end position="38"/>
    </location>
</feature>
<dbReference type="GO" id="GO:0003676">
    <property type="term" value="F:nucleic acid binding"/>
    <property type="evidence" value="ECO:0007669"/>
    <property type="project" value="InterPro"/>
</dbReference>
<sequence>MSTDESVQPVGEEDTPSTATQDNTACPWTGGSGDTSEVLSMKRAGPEVDEEEFQVAKTFVCFPSDVNQRISCSWSESSRRNHGVCLRRPERFRETYLVQGIPCLVVSLFLASMADKHIDLDVLRRSVRFQVTGSRNNTVTRFEIVKALTGSGLQGTEIQAIFRCEGPSTWFATLATQDLADSIVEEGYIENQYFTLHPEWCDRRRLTIRVQWLPIWLVDDVIASHFHGFYGTVVNNCRETTSVGGVLLEMGTRIITLVIREGDQDRIHHRTILLGKSALIMVPGRPPICLRCQQIGHVRSQCPGTGTYYETVLCFEGRQYRGLCYIGERPDPRGDAGGDAGGGDAG</sequence>